<evidence type="ECO:0000256" key="5">
    <source>
        <dbReference type="ARBA" id="ARBA00022598"/>
    </source>
</evidence>
<gene>
    <name evidence="10" type="ORF">EZS28_049414</name>
</gene>
<dbReference type="SUPFAM" id="SSF69572">
    <property type="entry name" value="Activating enzymes of the ubiquitin-like proteins"/>
    <property type="match status" value="1"/>
</dbReference>
<dbReference type="InterPro" id="IPR035985">
    <property type="entry name" value="Ubiquitin-activating_enz"/>
</dbReference>
<name>A0A5J4TA48_9EUKA</name>
<evidence type="ECO:0000256" key="7">
    <source>
        <dbReference type="ARBA" id="ARBA00022786"/>
    </source>
</evidence>
<evidence type="ECO:0000313" key="11">
    <source>
        <dbReference type="Proteomes" id="UP000324800"/>
    </source>
</evidence>
<evidence type="ECO:0000256" key="4">
    <source>
        <dbReference type="ARBA" id="ARBA00012990"/>
    </source>
</evidence>
<dbReference type="FunFam" id="3.40.50.720:FF:000015">
    <property type="entry name" value="Ubiquitin-activating enzyme E1 1"/>
    <property type="match status" value="1"/>
</dbReference>
<evidence type="ECO:0000256" key="1">
    <source>
        <dbReference type="ARBA" id="ARBA00000488"/>
    </source>
</evidence>
<keyword evidence="5" id="KW-0436">Ligase</keyword>
<comment type="catalytic activity">
    <reaction evidence="1">
        <text>ATP + ubiquitin + [E1 ubiquitin-activating enzyme]-L-cysteine = AMP + diphosphate + S-ubiquitinyl-[E1 ubiquitin-activating enzyme]-L-cysteine.</text>
        <dbReference type="EC" id="6.2.1.45"/>
    </reaction>
</comment>
<dbReference type="GO" id="GO:0006511">
    <property type="term" value="P:ubiquitin-dependent protein catabolic process"/>
    <property type="evidence" value="ECO:0007669"/>
    <property type="project" value="TreeGrafter"/>
</dbReference>
<reference evidence="10 11" key="1">
    <citation type="submission" date="2019-03" db="EMBL/GenBank/DDBJ databases">
        <title>Single cell metagenomics reveals metabolic interactions within the superorganism composed of flagellate Streblomastix strix and complex community of Bacteroidetes bacteria on its surface.</title>
        <authorList>
            <person name="Treitli S.C."/>
            <person name="Kolisko M."/>
            <person name="Husnik F."/>
            <person name="Keeling P."/>
            <person name="Hampl V."/>
        </authorList>
    </citation>
    <scope>NUCLEOTIDE SEQUENCE [LARGE SCALE GENOMIC DNA]</scope>
    <source>
        <strain evidence="10">ST1C</strain>
    </source>
</reference>
<evidence type="ECO:0000256" key="8">
    <source>
        <dbReference type="ARBA" id="ARBA00022840"/>
    </source>
</evidence>
<protein>
    <recommendedName>
        <fullName evidence="4">E1 ubiquitin-activating enzyme</fullName>
        <ecNumber evidence="4">6.2.1.45</ecNumber>
    </recommendedName>
</protein>
<comment type="caution">
    <text evidence="10">The sequence shown here is derived from an EMBL/GenBank/DDBJ whole genome shotgun (WGS) entry which is preliminary data.</text>
</comment>
<dbReference type="EC" id="6.2.1.45" evidence="4"/>
<evidence type="ECO:0000259" key="9">
    <source>
        <dbReference type="Pfam" id="PF00899"/>
    </source>
</evidence>
<dbReference type="Gene3D" id="3.50.50.80">
    <property type="entry name" value="Ubiquitin-activating enzyme E1, inactive adenylation domain, subdomain 1"/>
    <property type="match status" value="1"/>
</dbReference>
<keyword evidence="6" id="KW-0547">Nucleotide-binding</keyword>
<sequence>LDCADTQLHLLVGAGALGCEALKNWALMGVACGTNGLITVTDMDNIEISNLSRQFLFRPWDIQKPKSNTAVLAAQHINPQLKAVALTNRVGSETEDIFNNKFWNSLDGVHNALDNVPSRLYVDEKVIQYRKTLLEGGTLGTQGNTQVIIPKLTENYGAAQDPPDKDIPLCTVRNLPYLIEHTIEYTRGLFADLFSEQPGDAAAYLRNPSKYIQRIQSTQGNKLISLQNLHKNLVSEIPHSFQDCIQWARRLFEQCFVNQIKQLLFNFSRDATTTGGIPFWSGKNKLPSPTPFNPSDQRHFEFI</sequence>
<comment type="similarity">
    <text evidence="3">Belongs to the ubiquitin-activating E1 family.</text>
</comment>
<dbReference type="OrthoDB" id="10252231at2759"/>
<proteinExistence type="inferred from homology"/>
<evidence type="ECO:0000313" key="10">
    <source>
        <dbReference type="EMBL" id="KAA6355059.1"/>
    </source>
</evidence>
<dbReference type="InterPro" id="IPR042449">
    <property type="entry name" value="Ub-E1_IAD_1"/>
</dbReference>
<feature type="domain" description="THIF-type NAD/FAD binding fold" evidence="9">
    <location>
        <begin position="10"/>
        <end position="183"/>
    </location>
</feature>
<dbReference type="Proteomes" id="UP000324800">
    <property type="component" value="Unassembled WGS sequence"/>
</dbReference>
<dbReference type="PANTHER" id="PTHR10953">
    <property type="entry name" value="UBIQUITIN-ACTIVATING ENZYME E1"/>
    <property type="match status" value="1"/>
</dbReference>
<dbReference type="GO" id="GO:0006974">
    <property type="term" value="P:DNA damage response"/>
    <property type="evidence" value="ECO:0007669"/>
    <property type="project" value="TreeGrafter"/>
</dbReference>
<comment type="pathway">
    <text evidence="2">Protein modification; protein ubiquitination.</text>
</comment>
<feature type="non-terminal residue" evidence="10">
    <location>
        <position position="1"/>
    </location>
</feature>
<dbReference type="EMBL" id="SNRW01035243">
    <property type="protein sequence ID" value="KAA6355059.1"/>
    <property type="molecule type" value="Genomic_DNA"/>
</dbReference>
<accession>A0A5J4TA48</accession>
<evidence type="ECO:0000256" key="3">
    <source>
        <dbReference type="ARBA" id="ARBA00005673"/>
    </source>
</evidence>
<evidence type="ECO:0000256" key="2">
    <source>
        <dbReference type="ARBA" id="ARBA00004906"/>
    </source>
</evidence>
<evidence type="ECO:0000256" key="6">
    <source>
        <dbReference type="ARBA" id="ARBA00022741"/>
    </source>
</evidence>
<keyword evidence="7" id="KW-0833">Ubl conjugation pathway</keyword>
<dbReference type="GO" id="GO:0004839">
    <property type="term" value="F:ubiquitin activating enzyme activity"/>
    <property type="evidence" value="ECO:0007669"/>
    <property type="project" value="UniProtKB-EC"/>
</dbReference>
<dbReference type="GO" id="GO:0005524">
    <property type="term" value="F:ATP binding"/>
    <property type="evidence" value="ECO:0007669"/>
    <property type="project" value="UniProtKB-KW"/>
</dbReference>
<keyword evidence="8" id="KW-0067">ATP-binding</keyword>
<dbReference type="GO" id="GO:0005737">
    <property type="term" value="C:cytoplasm"/>
    <property type="evidence" value="ECO:0007669"/>
    <property type="project" value="TreeGrafter"/>
</dbReference>
<dbReference type="InterPro" id="IPR000594">
    <property type="entry name" value="ThiF_NAD_FAD-bd"/>
</dbReference>
<dbReference type="Gene3D" id="1.10.10.2660">
    <property type="entry name" value="Ubiquitin-activating enzyme E1, SCCH domain"/>
    <property type="match status" value="1"/>
</dbReference>
<dbReference type="InterPro" id="IPR045886">
    <property type="entry name" value="ThiF/MoeB/HesA"/>
</dbReference>
<dbReference type="InterPro" id="IPR042063">
    <property type="entry name" value="Ubi_acti_E1_SCCH"/>
</dbReference>
<dbReference type="PANTHER" id="PTHR10953:SF4">
    <property type="entry name" value="UBIQUITIN-ACTIVATING ENZYME E1 C-TERMINAL DOMAIN-CONTAINING PROTEIN"/>
    <property type="match status" value="1"/>
</dbReference>
<dbReference type="AlphaFoldDB" id="A0A5J4TA48"/>
<organism evidence="10 11">
    <name type="scientific">Streblomastix strix</name>
    <dbReference type="NCBI Taxonomy" id="222440"/>
    <lineage>
        <taxon>Eukaryota</taxon>
        <taxon>Metamonada</taxon>
        <taxon>Preaxostyla</taxon>
        <taxon>Oxymonadida</taxon>
        <taxon>Streblomastigidae</taxon>
        <taxon>Streblomastix</taxon>
    </lineage>
</organism>
<dbReference type="UniPathway" id="UPA00143"/>
<dbReference type="GO" id="GO:0005634">
    <property type="term" value="C:nucleus"/>
    <property type="evidence" value="ECO:0007669"/>
    <property type="project" value="TreeGrafter"/>
</dbReference>
<dbReference type="Pfam" id="PF00899">
    <property type="entry name" value="ThiF"/>
    <property type="match status" value="1"/>
</dbReference>